<evidence type="ECO:0000256" key="1">
    <source>
        <dbReference type="SAM" id="MobiDB-lite"/>
    </source>
</evidence>
<keyword evidence="3" id="KW-1185">Reference proteome</keyword>
<feature type="compositionally biased region" description="Basic and acidic residues" evidence="1">
    <location>
        <begin position="30"/>
        <end position="41"/>
    </location>
</feature>
<evidence type="ECO:0000313" key="3">
    <source>
        <dbReference type="Proteomes" id="UP001165092"/>
    </source>
</evidence>
<accession>A0A9W6PAI4</accession>
<protein>
    <submittedName>
        <fullName evidence="2">Uncharacterized protein</fullName>
    </submittedName>
</protein>
<dbReference type="RefSeq" id="WP_285761544.1">
    <property type="nucleotide sequence ID" value="NZ_BSQG01000010.1"/>
</dbReference>
<dbReference type="AlphaFoldDB" id="A0A9W6PAI4"/>
<reference evidence="2" key="1">
    <citation type="submission" date="2023-02" db="EMBL/GenBank/DDBJ databases">
        <title>Nocardiopsis ansamitocini NBRC 112285.</title>
        <authorList>
            <person name="Ichikawa N."/>
            <person name="Sato H."/>
            <person name="Tonouchi N."/>
        </authorList>
    </citation>
    <scope>NUCLEOTIDE SEQUENCE</scope>
    <source>
        <strain evidence="2">NBRC 112285</strain>
    </source>
</reference>
<comment type="caution">
    <text evidence="2">The sequence shown here is derived from an EMBL/GenBank/DDBJ whole genome shotgun (WGS) entry which is preliminary data.</text>
</comment>
<gene>
    <name evidence="2" type="ORF">Nans01_43580</name>
</gene>
<evidence type="ECO:0000313" key="2">
    <source>
        <dbReference type="EMBL" id="GLU50007.1"/>
    </source>
</evidence>
<sequence length="70" mass="7666">MAWSTRQPAEPAGATVEAVRHRHGTGLPDGPERSANDDKRSTTGHRVRLPRIRHPAVSDAERAQDRFAAS</sequence>
<organism evidence="2 3">
    <name type="scientific">Nocardiopsis ansamitocini</name>
    <dbReference type="NCBI Taxonomy" id="1670832"/>
    <lineage>
        <taxon>Bacteria</taxon>
        <taxon>Bacillati</taxon>
        <taxon>Actinomycetota</taxon>
        <taxon>Actinomycetes</taxon>
        <taxon>Streptosporangiales</taxon>
        <taxon>Nocardiopsidaceae</taxon>
        <taxon>Nocardiopsis</taxon>
    </lineage>
</organism>
<feature type="region of interest" description="Disordered" evidence="1">
    <location>
        <begin position="1"/>
        <end position="70"/>
    </location>
</feature>
<proteinExistence type="predicted"/>
<dbReference type="EMBL" id="BSQG01000010">
    <property type="protein sequence ID" value="GLU50007.1"/>
    <property type="molecule type" value="Genomic_DNA"/>
</dbReference>
<dbReference type="Proteomes" id="UP001165092">
    <property type="component" value="Unassembled WGS sequence"/>
</dbReference>
<feature type="compositionally biased region" description="Basic and acidic residues" evidence="1">
    <location>
        <begin position="59"/>
        <end position="70"/>
    </location>
</feature>
<feature type="compositionally biased region" description="Basic residues" evidence="1">
    <location>
        <begin position="42"/>
        <end position="54"/>
    </location>
</feature>
<name>A0A9W6PAI4_9ACTN</name>